<proteinExistence type="predicted"/>
<organism evidence="3 4">
    <name type="scientific">Brevibacterium casei</name>
    <dbReference type="NCBI Taxonomy" id="33889"/>
    <lineage>
        <taxon>Bacteria</taxon>
        <taxon>Bacillati</taxon>
        <taxon>Actinomycetota</taxon>
        <taxon>Actinomycetes</taxon>
        <taxon>Micrococcales</taxon>
        <taxon>Brevibacteriaceae</taxon>
        <taxon>Brevibacterium</taxon>
    </lineage>
</organism>
<evidence type="ECO:0000313" key="4">
    <source>
        <dbReference type="Proteomes" id="UP000595374"/>
    </source>
</evidence>
<gene>
    <name evidence="3" type="ORF">I6H47_09645</name>
</gene>
<accession>A0A7T3ZWU2</accession>
<dbReference type="EMBL" id="CP065989">
    <property type="protein sequence ID" value="QQB13125.1"/>
    <property type="molecule type" value="Genomic_DNA"/>
</dbReference>
<dbReference type="Gene3D" id="3.10.450.50">
    <property type="match status" value="1"/>
</dbReference>
<dbReference type="SUPFAM" id="SSF54427">
    <property type="entry name" value="NTF2-like"/>
    <property type="match status" value="1"/>
</dbReference>
<reference evidence="3 4" key="1">
    <citation type="submission" date="2020-12" db="EMBL/GenBank/DDBJ databases">
        <title>FDA dAtabase for Regulatory Grade micrObial Sequences (FDA-ARGOS): Supporting development and validation of Infectious Disease Dx tests.</title>
        <authorList>
            <person name="Sproer C."/>
            <person name="Gronow S."/>
            <person name="Severitt S."/>
            <person name="Schroder I."/>
            <person name="Tallon L."/>
            <person name="Sadzewicz L."/>
            <person name="Zhao X."/>
            <person name="Boylan J."/>
            <person name="Ott S."/>
            <person name="Bowen H."/>
            <person name="Vavikolanu K."/>
            <person name="Mehta A."/>
            <person name="Aluvathingal J."/>
            <person name="Nadendla S."/>
            <person name="Lowell S."/>
            <person name="Myers T."/>
            <person name="Yan Y."/>
            <person name="Sichtig H."/>
        </authorList>
    </citation>
    <scope>NUCLEOTIDE SEQUENCE [LARGE SCALE GENOMIC DNA]</scope>
    <source>
        <strain evidence="3 4">FDAARGOS_990</strain>
    </source>
</reference>
<evidence type="ECO:0000313" key="3">
    <source>
        <dbReference type="EMBL" id="QQB13125.1"/>
    </source>
</evidence>
<feature type="compositionally biased region" description="Low complexity" evidence="1">
    <location>
        <begin position="149"/>
        <end position="167"/>
    </location>
</feature>
<protein>
    <submittedName>
        <fullName evidence="3">Nuclear transport factor 2 family protein</fullName>
    </submittedName>
</protein>
<dbReference type="InterPro" id="IPR032710">
    <property type="entry name" value="NTF2-like_dom_sf"/>
</dbReference>
<dbReference type="Pfam" id="PF13474">
    <property type="entry name" value="SnoaL_3"/>
    <property type="match status" value="1"/>
</dbReference>
<feature type="domain" description="SnoaL-like" evidence="2">
    <location>
        <begin position="20"/>
        <end position="140"/>
    </location>
</feature>
<dbReference type="Proteomes" id="UP000595374">
    <property type="component" value="Chromosome"/>
</dbReference>
<evidence type="ECO:0000259" key="2">
    <source>
        <dbReference type="Pfam" id="PF13474"/>
    </source>
</evidence>
<dbReference type="AlphaFoldDB" id="A0A7T3ZWU2"/>
<sequence length="167" mass="17798">MTEKSIPVPSDPSAPSAEAVERAAAAIVRAFAATDTAAYFAGFAADASFVFHPENHRLNSRAEYEEIWNGWLADGWSVIDCVSSDPLIQTFPGGAVFSHTVDTTVETGEGRESYRERESIVFRHLGDGDLIAIHEHLSPVPDTADIPPEGAGVAAETDTTTAEEVAP</sequence>
<dbReference type="InterPro" id="IPR037401">
    <property type="entry name" value="SnoaL-like"/>
</dbReference>
<name>A0A7T3ZWU2_9MICO</name>
<evidence type="ECO:0000256" key="1">
    <source>
        <dbReference type="SAM" id="MobiDB-lite"/>
    </source>
</evidence>
<feature type="region of interest" description="Disordered" evidence="1">
    <location>
        <begin position="140"/>
        <end position="167"/>
    </location>
</feature>